<accession>A0A5C8HW18</accession>
<feature type="domain" description="O-acyltransferase WSD1-like N-terminal" evidence="1">
    <location>
        <begin position="43"/>
        <end position="278"/>
    </location>
</feature>
<dbReference type="EMBL" id="VRSV01000002">
    <property type="protein sequence ID" value="TXK10279.1"/>
    <property type="molecule type" value="Genomic_DNA"/>
</dbReference>
<dbReference type="Gene3D" id="3.30.559.10">
    <property type="entry name" value="Chloramphenicol acetyltransferase-like domain"/>
    <property type="match status" value="1"/>
</dbReference>
<evidence type="ECO:0000259" key="1">
    <source>
        <dbReference type="Pfam" id="PF03007"/>
    </source>
</evidence>
<gene>
    <name evidence="2" type="ORF">FVP77_15655</name>
</gene>
<dbReference type="RefSeq" id="WP_147895454.1">
    <property type="nucleotide sequence ID" value="NZ_BAAANR010000001.1"/>
</dbReference>
<dbReference type="InterPro" id="IPR004255">
    <property type="entry name" value="O-acyltransferase_WSD1_N"/>
</dbReference>
<evidence type="ECO:0000313" key="2">
    <source>
        <dbReference type="EMBL" id="TXK10279.1"/>
    </source>
</evidence>
<organism evidence="2 3">
    <name type="scientific">Microbacterium hatanonis</name>
    <dbReference type="NCBI Taxonomy" id="404366"/>
    <lineage>
        <taxon>Bacteria</taxon>
        <taxon>Bacillati</taxon>
        <taxon>Actinomycetota</taxon>
        <taxon>Actinomycetes</taxon>
        <taxon>Micrococcales</taxon>
        <taxon>Microbacteriaceae</taxon>
        <taxon>Microbacterium</taxon>
    </lineage>
</organism>
<dbReference type="GO" id="GO:0004144">
    <property type="term" value="F:diacylglycerol O-acyltransferase activity"/>
    <property type="evidence" value="ECO:0007669"/>
    <property type="project" value="InterPro"/>
</dbReference>
<keyword evidence="3" id="KW-1185">Reference proteome</keyword>
<dbReference type="GO" id="GO:0045017">
    <property type="term" value="P:glycerolipid biosynthetic process"/>
    <property type="evidence" value="ECO:0007669"/>
    <property type="project" value="InterPro"/>
</dbReference>
<reference evidence="2 3" key="1">
    <citation type="submission" date="2019-08" db="EMBL/GenBank/DDBJ databases">
        <authorList>
            <person name="Dong K."/>
        </authorList>
    </citation>
    <scope>NUCLEOTIDE SEQUENCE [LARGE SCALE GENOMIC DNA]</scope>
    <source>
        <strain evidence="2 3">JCM14558</strain>
    </source>
</reference>
<evidence type="ECO:0000313" key="3">
    <source>
        <dbReference type="Proteomes" id="UP000321034"/>
    </source>
</evidence>
<dbReference type="OrthoDB" id="9810950at2"/>
<dbReference type="SUPFAM" id="SSF52777">
    <property type="entry name" value="CoA-dependent acyltransferases"/>
    <property type="match status" value="1"/>
</dbReference>
<dbReference type="Pfam" id="PF03007">
    <property type="entry name" value="WS_DGAT_cat"/>
    <property type="match status" value="1"/>
</dbReference>
<sequence length="432" mass="47146">MSPEPKRIHAEFMKTWEEGYVSTRIAYETMHTPCFFLVRGEQLRDEDGRLDRTRIDDFLRATAASAPVFRLRLQRSFLGLTPPAWVPDDDFDLARHVIYADAPVDLATADIRRLAGDDGTLLSIDHPLWRMRVTELTDGDVAIGCVLHHAALDGQSMMKVMTMLTTKAADDDPVGPDDPFAGTRAARATELPVLAAARWWRALPDRAPRAAVRSYLSKPLMKRARRVAGRLLLPLRFDAGGEAARAAALPPRVSAYTRVDYARARQHARDLGGTLSDLLAAAAIGAWDGAKRRVTLRFPVMVTAESGPKARNSVRDISVQADADAPLADRVLAVHEQIAARDETDAPAPSDDAIGFTTVIPWVSRPRYFAGSEVREVIPFPASLGSDELAAVGVIYNGAMTVGANMPARSDIAATLDRIAAQLMPLDDGERP</sequence>
<proteinExistence type="predicted"/>
<dbReference type="Proteomes" id="UP000321034">
    <property type="component" value="Unassembled WGS sequence"/>
</dbReference>
<name>A0A5C8HW18_9MICO</name>
<protein>
    <recommendedName>
        <fullName evidence="1">O-acyltransferase WSD1-like N-terminal domain-containing protein</fullName>
    </recommendedName>
</protein>
<dbReference type="InterPro" id="IPR023213">
    <property type="entry name" value="CAT-like_dom_sf"/>
</dbReference>
<dbReference type="AlphaFoldDB" id="A0A5C8HW18"/>
<comment type="caution">
    <text evidence="2">The sequence shown here is derived from an EMBL/GenBank/DDBJ whole genome shotgun (WGS) entry which is preliminary data.</text>
</comment>